<dbReference type="PANTHER" id="PTHR43048">
    <property type="entry name" value="METHYLMALONYL-COA EPIMERASE"/>
    <property type="match status" value="1"/>
</dbReference>
<dbReference type="Proteomes" id="UP000095751">
    <property type="component" value="Unassembled WGS sequence"/>
</dbReference>
<protein>
    <recommendedName>
        <fullName evidence="2">VOC domain-containing protein</fullName>
    </recommendedName>
</protein>
<keyword evidence="4" id="KW-1185">Reference proteome</keyword>
<evidence type="ECO:0000259" key="2">
    <source>
        <dbReference type="PROSITE" id="PS51819"/>
    </source>
</evidence>
<gene>
    <name evidence="3" type="ORF">FRACYDRAFT_271197</name>
</gene>
<feature type="domain" description="VOC" evidence="2">
    <location>
        <begin position="46"/>
        <end position="181"/>
    </location>
</feature>
<dbReference type="PROSITE" id="PS51819">
    <property type="entry name" value="VOC"/>
    <property type="match status" value="1"/>
</dbReference>
<organism evidence="3 4">
    <name type="scientific">Fragilariopsis cylindrus CCMP1102</name>
    <dbReference type="NCBI Taxonomy" id="635003"/>
    <lineage>
        <taxon>Eukaryota</taxon>
        <taxon>Sar</taxon>
        <taxon>Stramenopiles</taxon>
        <taxon>Ochrophyta</taxon>
        <taxon>Bacillariophyta</taxon>
        <taxon>Bacillariophyceae</taxon>
        <taxon>Bacillariophycidae</taxon>
        <taxon>Bacillariales</taxon>
        <taxon>Bacillariaceae</taxon>
        <taxon>Fragilariopsis</taxon>
    </lineage>
</organism>
<dbReference type="KEGG" id="fcy:FRACYDRAFT_271197"/>
<dbReference type="InterPro" id="IPR029068">
    <property type="entry name" value="Glyas_Bleomycin-R_OHBP_Dase"/>
</dbReference>
<accession>A0A1E7EW13</accession>
<dbReference type="GO" id="GO:0046872">
    <property type="term" value="F:metal ion binding"/>
    <property type="evidence" value="ECO:0007669"/>
    <property type="project" value="UniProtKB-KW"/>
</dbReference>
<dbReference type="InterPro" id="IPR051785">
    <property type="entry name" value="MMCE/EMCE_epimerase"/>
</dbReference>
<dbReference type="AlphaFoldDB" id="A0A1E7EW13"/>
<keyword evidence="1" id="KW-0479">Metal-binding</keyword>
<dbReference type="Gene3D" id="3.10.180.10">
    <property type="entry name" value="2,3-Dihydroxybiphenyl 1,2-Dioxygenase, domain 1"/>
    <property type="match status" value="1"/>
</dbReference>
<dbReference type="Pfam" id="PF13669">
    <property type="entry name" value="Glyoxalase_4"/>
    <property type="match status" value="1"/>
</dbReference>
<evidence type="ECO:0000313" key="3">
    <source>
        <dbReference type="EMBL" id="OEU10082.1"/>
    </source>
</evidence>
<dbReference type="SUPFAM" id="SSF54593">
    <property type="entry name" value="Glyoxalase/Bleomycin resistance protein/Dihydroxybiphenyl dioxygenase"/>
    <property type="match status" value="1"/>
</dbReference>
<dbReference type="OrthoDB" id="16820at2759"/>
<dbReference type="PANTHER" id="PTHR43048:SF3">
    <property type="entry name" value="METHYLMALONYL-COA EPIMERASE, MITOCHONDRIAL"/>
    <property type="match status" value="1"/>
</dbReference>
<proteinExistence type="predicted"/>
<reference evidence="3 4" key="1">
    <citation type="submission" date="2016-09" db="EMBL/GenBank/DDBJ databases">
        <title>Extensive genetic diversity and differential bi-allelic expression allows diatom success in the polar Southern Ocean.</title>
        <authorList>
            <consortium name="DOE Joint Genome Institute"/>
            <person name="Mock T."/>
            <person name="Otillar R.P."/>
            <person name="Strauss J."/>
            <person name="Dupont C."/>
            <person name="Frickenhaus S."/>
            <person name="Maumus F."/>
            <person name="Mcmullan M."/>
            <person name="Sanges R."/>
            <person name="Schmutz J."/>
            <person name="Toseland A."/>
            <person name="Valas R."/>
            <person name="Veluchamy A."/>
            <person name="Ward B.J."/>
            <person name="Allen A."/>
            <person name="Barry K."/>
            <person name="Falciatore A."/>
            <person name="Ferrante M."/>
            <person name="Fortunato A.E."/>
            <person name="Gloeckner G."/>
            <person name="Gruber A."/>
            <person name="Hipkin R."/>
            <person name="Janech M."/>
            <person name="Kroth P."/>
            <person name="Leese F."/>
            <person name="Lindquist E."/>
            <person name="Lyon B.R."/>
            <person name="Martin J."/>
            <person name="Mayer C."/>
            <person name="Parker M."/>
            <person name="Quesneville H."/>
            <person name="Raymond J."/>
            <person name="Uhlig C."/>
            <person name="Valentin K.U."/>
            <person name="Worden A.Z."/>
            <person name="Armbrust E.V."/>
            <person name="Bowler C."/>
            <person name="Green B."/>
            <person name="Moulton V."/>
            <person name="Van Oosterhout C."/>
            <person name="Grigoriev I."/>
        </authorList>
    </citation>
    <scope>NUCLEOTIDE SEQUENCE [LARGE SCALE GENOMIC DNA]</scope>
    <source>
        <strain evidence="3 4">CCMP1102</strain>
    </source>
</reference>
<dbReference type="EMBL" id="KV784373">
    <property type="protein sequence ID" value="OEU10082.1"/>
    <property type="molecule type" value="Genomic_DNA"/>
</dbReference>
<sequence>MFASPRFAATAFSSLCRRKGGSPIIKAFISSIGSSSNISRPFQILGVQQVAIGCADRDPLDILWKGIFGLKPSATKRIESENVEEDILKIGMKPYEVEIDLMTPIDPDKVPKVHIPPLNHIGLWIDNLQEAYIWMEDQGVRFTPGGIRKGAAGHNVAFIHPKGNEKSPIGGAGVLIELVQAPSEVIDALTTKGK</sequence>
<dbReference type="GO" id="GO:0005739">
    <property type="term" value="C:mitochondrion"/>
    <property type="evidence" value="ECO:0007669"/>
    <property type="project" value="TreeGrafter"/>
</dbReference>
<evidence type="ECO:0000256" key="1">
    <source>
        <dbReference type="ARBA" id="ARBA00022723"/>
    </source>
</evidence>
<dbReference type="GO" id="GO:0046491">
    <property type="term" value="P:L-methylmalonyl-CoA metabolic process"/>
    <property type="evidence" value="ECO:0007669"/>
    <property type="project" value="TreeGrafter"/>
</dbReference>
<name>A0A1E7EW13_9STRA</name>
<dbReference type="GO" id="GO:0004493">
    <property type="term" value="F:methylmalonyl-CoA epimerase activity"/>
    <property type="evidence" value="ECO:0007669"/>
    <property type="project" value="TreeGrafter"/>
</dbReference>
<evidence type="ECO:0000313" key="4">
    <source>
        <dbReference type="Proteomes" id="UP000095751"/>
    </source>
</evidence>
<dbReference type="InterPro" id="IPR037523">
    <property type="entry name" value="VOC_core"/>
</dbReference>
<dbReference type="InParanoid" id="A0A1E7EW13"/>